<protein>
    <submittedName>
        <fullName evidence="1">Uncharacterized protein</fullName>
    </submittedName>
</protein>
<keyword evidence="2" id="KW-1185">Reference proteome</keyword>
<name>A0ACC0UQU3_9AGAM</name>
<reference evidence="1" key="1">
    <citation type="submission" date="2021-03" db="EMBL/GenBank/DDBJ databases">
        <title>Evolutionary priming and transition to the ectomycorrhizal habit in an iconic lineage of mushroom-forming fungi: is preadaptation a requirement?</title>
        <authorList>
            <consortium name="DOE Joint Genome Institute"/>
            <person name="Looney B.P."/>
            <person name="Miyauchi S."/>
            <person name="Morin E."/>
            <person name="Drula E."/>
            <person name="Courty P.E."/>
            <person name="Chicoki N."/>
            <person name="Fauchery L."/>
            <person name="Kohler A."/>
            <person name="Kuo A."/>
            <person name="LaButti K."/>
            <person name="Pangilinan J."/>
            <person name="Lipzen A."/>
            <person name="Riley R."/>
            <person name="Andreopoulos W."/>
            <person name="He G."/>
            <person name="Johnson J."/>
            <person name="Barry K.W."/>
            <person name="Grigoriev I.V."/>
            <person name="Nagy L."/>
            <person name="Hibbett D."/>
            <person name="Henrissat B."/>
            <person name="Matheny P.B."/>
            <person name="Labbe J."/>
            <person name="Martin A.F."/>
        </authorList>
    </citation>
    <scope>NUCLEOTIDE SEQUENCE</scope>
    <source>
        <strain evidence="1">BPL698</strain>
    </source>
</reference>
<organism evidence="1 2">
    <name type="scientific">Russula earlei</name>
    <dbReference type="NCBI Taxonomy" id="71964"/>
    <lineage>
        <taxon>Eukaryota</taxon>
        <taxon>Fungi</taxon>
        <taxon>Dikarya</taxon>
        <taxon>Basidiomycota</taxon>
        <taxon>Agaricomycotina</taxon>
        <taxon>Agaricomycetes</taxon>
        <taxon>Russulales</taxon>
        <taxon>Russulaceae</taxon>
        <taxon>Russula</taxon>
    </lineage>
</organism>
<proteinExistence type="predicted"/>
<accession>A0ACC0UQU3</accession>
<comment type="caution">
    <text evidence="1">The sequence shown here is derived from an EMBL/GenBank/DDBJ whole genome shotgun (WGS) entry which is preliminary data.</text>
</comment>
<gene>
    <name evidence="1" type="ORF">F5148DRAFT_1278821</name>
</gene>
<dbReference type="Proteomes" id="UP001207468">
    <property type="component" value="Unassembled WGS sequence"/>
</dbReference>
<evidence type="ECO:0000313" key="2">
    <source>
        <dbReference type="Proteomes" id="UP001207468"/>
    </source>
</evidence>
<dbReference type="EMBL" id="JAGFNK010000001">
    <property type="protein sequence ID" value="KAI9513449.1"/>
    <property type="molecule type" value="Genomic_DNA"/>
</dbReference>
<sequence length="348" mass="38684">MSDSLSPPPYVPGKSSFKRFLNWMMPPLGIPIEQMRPDIDYVRLILGAVYDIRICIELFDGWSIQLDKVSSEKPDDRESVLRHHLDLLREDAGWCARATNAILLCHAQFAYLMARRIDGASKSWIKGLKYGSDTTRIANDVNKASRTLSWHVAQMQANLSSFVSALEKMEVRKKRPTAQRILGWLRHLFNALARIFALGTFLSPFVHSAAPGVGMIAPAASTLWKAAAAFCGAASGAFSGYAALERKCSTLDADVHEGKESESIESVLQFLKETVPKEAHTAQKRLARFDEALFVMGLEARMKTGRRVALRGPDPAAVAQEWSDVAKQYQSMLPDDDDEDSDNENPDL</sequence>
<evidence type="ECO:0000313" key="1">
    <source>
        <dbReference type="EMBL" id="KAI9513449.1"/>
    </source>
</evidence>